<dbReference type="Gene3D" id="1.20.1280.50">
    <property type="match status" value="1"/>
</dbReference>
<dbReference type="EMBL" id="CACVBM020001271">
    <property type="protein sequence ID" value="CAA7042479.1"/>
    <property type="molecule type" value="Genomic_DNA"/>
</dbReference>
<dbReference type="PANTHER" id="PTHR31672">
    <property type="entry name" value="BNACNNG10540D PROTEIN"/>
    <property type="match status" value="1"/>
</dbReference>
<comment type="caution">
    <text evidence="2">The sequence shown here is derived from an EMBL/GenBank/DDBJ whole genome shotgun (WGS) entry which is preliminary data.</text>
</comment>
<protein>
    <recommendedName>
        <fullName evidence="1">F-box domain-containing protein</fullName>
    </recommendedName>
</protein>
<dbReference type="Pfam" id="PF07734">
    <property type="entry name" value="FBA_1"/>
    <property type="match status" value="1"/>
</dbReference>
<dbReference type="OrthoDB" id="1054630at2759"/>
<gene>
    <name evidence="2" type="ORF">MERR_LOCUS29714</name>
</gene>
<dbReference type="SUPFAM" id="SSF81383">
    <property type="entry name" value="F-box domain"/>
    <property type="match status" value="1"/>
</dbReference>
<dbReference type="InterPro" id="IPR017451">
    <property type="entry name" value="F-box-assoc_interact_dom"/>
</dbReference>
<dbReference type="AlphaFoldDB" id="A0A6D2JL65"/>
<organism evidence="2 3">
    <name type="scientific">Microthlaspi erraticum</name>
    <dbReference type="NCBI Taxonomy" id="1685480"/>
    <lineage>
        <taxon>Eukaryota</taxon>
        <taxon>Viridiplantae</taxon>
        <taxon>Streptophyta</taxon>
        <taxon>Embryophyta</taxon>
        <taxon>Tracheophyta</taxon>
        <taxon>Spermatophyta</taxon>
        <taxon>Magnoliopsida</taxon>
        <taxon>eudicotyledons</taxon>
        <taxon>Gunneridae</taxon>
        <taxon>Pentapetalae</taxon>
        <taxon>rosids</taxon>
        <taxon>malvids</taxon>
        <taxon>Brassicales</taxon>
        <taxon>Brassicaceae</taxon>
        <taxon>Coluteocarpeae</taxon>
        <taxon>Microthlaspi</taxon>
    </lineage>
</organism>
<dbReference type="InterPro" id="IPR036047">
    <property type="entry name" value="F-box-like_dom_sf"/>
</dbReference>
<dbReference type="CDD" id="cd22157">
    <property type="entry name" value="F-box_AtFBW1-like"/>
    <property type="match status" value="1"/>
</dbReference>
<reference evidence="2" key="1">
    <citation type="submission" date="2020-01" db="EMBL/GenBank/DDBJ databases">
        <authorList>
            <person name="Mishra B."/>
        </authorList>
    </citation>
    <scope>NUCLEOTIDE SEQUENCE [LARGE SCALE GENOMIC DNA]</scope>
</reference>
<dbReference type="SMART" id="SM00256">
    <property type="entry name" value="FBOX"/>
    <property type="match status" value="1"/>
</dbReference>
<dbReference type="PANTHER" id="PTHR31672:SF10">
    <property type="entry name" value="F-BOX DOMAIN-CONTAINING PROTEIN"/>
    <property type="match status" value="1"/>
</dbReference>
<dbReference type="NCBIfam" id="TIGR01640">
    <property type="entry name" value="F_box_assoc_1"/>
    <property type="match status" value="1"/>
</dbReference>
<keyword evidence="3" id="KW-1185">Reference proteome</keyword>
<evidence type="ECO:0000313" key="2">
    <source>
        <dbReference type="EMBL" id="CAA7042479.1"/>
    </source>
</evidence>
<dbReference type="InterPro" id="IPR011043">
    <property type="entry name" value="Gal_Oxase/kelch_b-propeller"/>
</dbReference>
<dbReference type="Pfam" id="PF00646">
    <property type="entry name" value="F-box"/>
    <property type="match status" value="1"/>
</dbReference>
<feature type="domain" description="F-box" evidence="1">
    <location>
        <begin position="7"/>
        <end position="47"/>
    </location>
</feature>
<sequence length="320" mass="37197">MTTMSNIPEDLVGEILSRVPMTSLGKVRCTCKAWNALSKIQIFGKKAAARKQVLGFMVIGSRVCSFSLDLQGILSERDLVVPSIKKISKFDERKISYVSHIDGLLFCVDNEKLLVWNPYLGKTRWIQRPKIVSDQNDMFAFGYNNNRNHKIFRILHEYNKGDGEDLPDIYELYDFNSNSWRRVPDVKQDFYVVTDRWLVSLKGNTYLVAEDRAVDKYFLLCFDFTMERFGPRLPLPYNSVEYSAAISCVREEQLAILYQDEETMDIWTTTKILPNAVSWIKFFKVEMTTLNGFPDDFGSEIHTESFFIDEEKKVVYVLVR</sequence>
<proteinExistence type="predicted"/>
<dbReference type="InterPro" id="IPR001810">
    <property type="entry name" value="F-box_dom"/>
</dbReference>
<name>A0A6D2JL65_9BRAS</name>
<accession>A0A6D2JL65</accession>
<dbReference type="Proteomes" id="UP000467841">
    <property type="component" value="Unassembled WGS sequence"/>
</dbReference>
<evidence type="ECO:0000313" key="3">
    <source>
        <dbReference type="Proteomes" id="UP000467841"/>
    </source>
</evidence>
<dbReference type="SUPFAM" id="SSF50965">
    <property type="entry name" value="Galactose oxidase, central domain"/>
    <property type="match status" value="1"/>
</dbReference>
<dbReference type="InterPro" id="IPR006527">
    <property type="entry name" value="F-box-assoc_dom_typ1"/>
</dbReference>
<dbReference type="InterPro" id="IPR050796">
    <property type="entry name" value="SCF_F-box_component"/>
</dbReference>
<evidence type="ECO:0000259" key="1">
    <source>
        <dbReference type="SMART" id="SM00256"/>
    </source>
</evidence>